<dbReference type="GeneID" id="31501511"/>
<dbReference type="RefSeq" id="WP_041386092.1">
    <property type="nucleotide sequence ID" value="NZ_BPTT01000001.1"/>
</dbReference>
<organism evidence="1 2">
    <name type="scientific">Xylanibacter ruminicola</name>
    <name type="common">Prevotella ruminicola</name>
    <dbReference type="NCBI Taxonomy" id="839"/>
    <lineage>
        <taxon>Bacteria</taxon>
        <taxon>Pseudomonadati</taxon>
        <taxon>Bacteroidota</taxon>
        <taxon>Bacteroidia</taxon>
        <taxon>Bacteroidales</taxon>
        <taxon>Prevotellaceae</taxon>
        <taxon>Xylanibacter</taxon>
    </lineage>
</organism>
<name>A0AA37MPZ0_XYLRU</name>
<evidence type="ECO:0000313" key="1">
    <source>
        <dbReference type="EMBL" id="GJG34382.1"/>
    </source>
</evidence>
<dbReference type="Proteomes" id="UP000887097">
    <property type="component" value="Unassembled WGS sequence"/>
</dbReference>
<gene>
    <name evidence="1" type="ORF">PRMUPPPA20_24910</name>
</gene>
<dbReference type="EMBL" id="BPTT01000001">
    <property type="protein sequence ID" value="GJG34382.1"/>
    <property type="molecule type" value="Genomic_DNA"/>
</dbReference>
<sequence>MTAITINIPNHEVSFFKKMMAKMGWTYSETDVVRSAATPKEKTLAKVDHAFKQLRQMKDGQLEGVNAEDLLNEL</sequence>
<accession>A0AA37MPZ0</accession>
<proteinExistence type="predicted"/>
<dbReference type="AlphaFoldDB" id="A0AA37MPZ0"/>
<comment type="caution">
    <text evidence="1">The sequence shown here is derived from an EMBL/GenBank/DDBJ whole genome shotgun (WGS) entry which is preliminary data.</text>
</comment>
<protein>
    <submittedName>
        <fullName evidence="1">Uncharacterized protein</fullName>
    </submittedName>
</protein>
<reference evidence="1" key="1">
    <citation type="submission" date="2021-08" db="EMBL/GenBank/DDBJ databases">
        <title>Prevotella lacticifex sp. nov., isolated from rumen of cow.</title>
        <authorList>
            <person name="Shinkai T."/>
            <person name="Ikeyama N."/>
            <person name="Kumagai M."/>
            <person name="Ohmori H."/>
            <person name="Sakamoto M."/>
            <person name="Ohkuma M."/>
            <person name="Mitsumori M."/>
        </authorList>
    </citation>
    <scope>NUCLEOTIDE SEQUENCE</scope>
    <source>
        <strain evidence="1">JCM 8259</strain>
    </source>
</reference>
<evidence type="ECO:0000313" key="2">
    <source>
        <dbReference type="Proteomes" id="UP000887097"/>
    </source>
</evidence>